<reference evidence="3 4" key="2">
    <citation type="submission" date="2018-02" db="EMBL/GenBank/DDBJ databases">
        <title>Phenotypic and genomic properties of facultatively anaerobic sulfur-reducing natronoarchaea from hypersaline soda lakes.</title>
        <authorList>
            <person name="Sorokin D.Y."/>
            <person name="Kublanov I.V."/>
            <person name="Roman P."/>
            <person name="Sinninghe Damste J.S."/>
            <person name="Golyshin P.N."/>
            <person name="Rojo D."/>
            <person name="Ciordia S."/>
            <person name="Mena M.D.C."/>
            <person name="Ferrer M."/>
            <person name="Messina E."/>
            <person name="Smedile F."/>
            <person name="La Spada G."/>
            <person name="La Cono V."/>
            <person name="Yakimov M.M."/>
        </authorList>
    </citation>
    <scope>NUCLEOTIDE SEQUENCE [LARGE SCALE GENOMIC DNA]</scope>
    <source>
        <strain evidence="3 4">AArc-Mg</strain>
        <plasmid evidence="4">paarc-mg-01</plasmid>
        <plasmid evidence="3">pAArc-Mg-01</plasmid>
    </source>
</reference>
<dbReference type="Proteomes" id="UP000258707">
    <property type="component" value="Plasmid pAArc1-02"/>
</dbReference>
<dbReference type="KEGG" id="nan:AArc1_5082"/>
<accession>A0A346PKC8</accession>
<sequence>MSAIPPWIDERIDRNLDNALTQEHVVETMLESDRPFFSIRQLHARIKPDVSRATVRNRLRELQEIDVVATETYPDSITLYYINHPESEWPLSPEGKRALNADTPLDRLSTRGFLTLSDTAGIRTLVLAGFQLSLVLFALGGVLTITGTDVGSTGSDIVLWDTAFDLLFVSLTLLIAERTVRWIRERYGPLNILPST</sequence>
<keyword evidence="2" id="KW-0614">Plasmid</keyword>
<geneLocation type="plasmid" evidence="4">
    <name>paarc-mg-01</name>
</geneLocation>
<keyword evidence="1" id="KW-0472">Membrane</keyword>
<feature type="transmembrane region" description="Helical" evidence="1">
    <location>
        <begin position="125"/>
        <end position="145"/>
    </location>
</feature>
<keyword evidence="1" id="KW-0812">Transmembrane</keyword>
<organism evidence="2 5">
    <name type="scientific">Natrarchaeobaculum sulfurireducens</name>
    <dbReference type="NCBI Taxonomy" id="2044521"/>
    <lineage>
        <taxon>Archaea</taxon>
        <taxon>Methanobacteriati</taxon>
        <taxon>Methanobacteriota</taxon>
        <taxon>Stenosarchaea group</taxon>
        <taxon>Halobacteria</taxon>
        <taxon>Halobacteriales</taxon>
        <taxon>Natrialbaceae</taxon>
        <taxon>Natrarchaeobaculum</taxon>
    </lineage>
</organism>
<keyword evidence="4" id="KW-1185">Reference proteome</keyword>
<dbReference type="AlphaFoldDB" id="A0A346P9T8"/>
<gene>
    <name evidence="2" type="ORF">AArc1_5082</name>
    <name evidence="3" type="ORF">AArcMg_4148</name>
</gene>
<dbReference type="EMBL" id="CP027032">
    <property type="protein sequence ID" value="AXR79973.1"/>
    <property type="molecule type" value="Genomic_DNA"/>
</dbReference>
<accession>A0A346P9T8</accession>
<name>A0A346P9T8_9EURY</name>
<evidence type="ECO:0000313" key="3">
    <source>
        <dbReference type="EMBL" id="AXR79973.1"/>
    </source>
</evidence>
<geneLocation type="plasmid" evidence="3">
    <name>pAArc-Mg-01</name>
</geneLocation>
<dbReference type="SUPFAM" id="SSF46785">
    <property type="entry name" value="Winged helix' DNA-binding domain"/>
    <property type="match status" value="1"/>
</dbReference>
<evidence type="ECO:0000313" key="2">
    <source>
        <dbReference type="EMBL" id="AXR76283.1"/>
    </source>
</evidence>
<reference evidence="2 5" key="1">
    <citation type="submission" date="2017-10" db="EMBL/GenBank/DDBJ databases">
        <title>Phenotypic and genomic properties of facultatively anaerobic sulfur-reducing natronoarchaea from hypersaline soda lakes.</title>
        <authorList>
            <person name="Sorokin D.Y."/>
            <person name="Kublanov I.V."/>
            <person name="Roman P."/>
            <person name="Sinninghe Damste J.S."/>
            <person name="Golyshin P.N."/>
            <person name="Rojo D."/>
            <person name="Ciordia S."/>
            <person name="Mena Md.C."/>
            <person name="Ferrer M."/>
            <person name="Messina E."/>
            <person name="Smedile F."/>
            <person name="La Spada G."/>
            <person name="La Cono V."/>
            <person name="Yakimov M.M."/>
        </authorList>
    </citation>
    <scope>NUCLEOTIDE SEQUENCE [LARGE SCALE GENOMIC DNA]</scope>
    <source>
        <strain evidence="2 5">AArc1</strain>
        <plasmid evidence="5">paarc1-02</plasmid>
        <plasmid evidence="2">pAArc1-02</plasmid>
    </source>
</reference>
<protein>
    <submittedName>
        <fullName evidence="2">Uncharacterized protein</fullName>
    </submittedName>
</protein>
<feature type="transmembrane region" description="Helical" evidence="1">
    <location>
        <begin position="157"/>
        <end position="176"/>
    </location>
</feature>
<dbReference type="RefSeq" id="WP_117362475.1">
    <property type="nucleotide sequence ID" value="NZ_CP024046.1"/>
</dbReference>
<dbReference type="KEGG" id="nag:AArcMg_4148"/>
<evidence type="ECO:0000313" key="4">
    <source>
        <dbReference type="Proteomes" id="UP000258613"/>
    </source>
</evidence>
<dbReference type="GeneID" id="37640428"/>
<dbReference type="InterPro" id="IPR036388">
    <property type="entry name" value="WH-like_DNA-bd_sf"/>
</dbReference>
<evidence type="ECO:0000256" key="1">
    <source>
        <dbReference type="SAM" id="Phobius"/>
    </source>
</evidence>
<geneLocation type="plasmid" evidence="2">
    <name>pAArc1-02</name>
</geneLocation>
<geneLocation type="plasmid" evidence="5">
    <name>paarc1-02</name>
</geneLocation>
<keyword evidence="1" id="KW-1133">Transmembrane helix</keyword>
<dbReference type="EMBL" id="CP024046">
    <property type="protein sequence ID" value="AXR76283.1"/>
    <property type="molecule type" value="Genomic_DNA"/>
</dbReference>
<proteinExistence type="predicted"/>
<dbReference type="Proteomes" id="UP000258613">
    <property type="component" value="Plasmid pAArc-Mg-01"/>
</dbReference>
<dbReference type="OrthoDB" id="275362at2157"/>
<dbReference type="InterPro" id="IPR036390">
    <property type="entry name" value="WH_DNA-bd_sf"/>
</dbReference>
<dbReference type="Gene3D" id="1.10.10.10">
    <property type="entry name" value="Winged helix-like DNA-binding domain superfamily/Winged helix DNA-binding domain"/>
    <property type="match status" value="1"/>
</dbReference>
<evidence type="ECO:0000313" key="5">
    <source>
        <dbReference type="Proteomes" id="UP000258707"/>
    </source>
</evidence>